<organism evidence="1">
    <name type="scientific">marine metagenome</name>
    <dbReference type="NCBI Taxonomy" id="408172"/>
    <lineage>
        <taxon>unclassified sequences</taxon>
        <taxon>metagenomes</taxon>
        <taxon>ecological metagenomes</taxon>
    </lineage>
</organism>
<feature type="non-terminal residue" evidence="1">
    <location>
        <position position="1"/>
    </location>
</feature>
<gene>
    <name evidence="1" type="ORF">METZ01_LOCUS305590</name>
</gene>
<dbReference type="AlphaFoldDB" id="A0A382MVF0"/>
<evidence type="ECO:0000313" key="1">
    <source>
        <dbReference type="EMBL" id="SVC52736.1"/>
    </source>
</evidence>
<proteinExistence type="predicted"/>
<protein>
    <submittedName>
        <fullName evidence="1">Uncharacterized protein</fullName>
    </submittedName>
</protein>
<reference evidence="1" key="1">
    <citation type="submission" date="2018-05" db="EMBL/GenBank/DDBJ databases">
        <authorList>
            <person name="Lanie J.A."/>
            <person name="Ng W.-L."/>
            <person name="Kazmierczak K.M."/>
            <person name="Andrzejewski T.M."/>
            <person name="Davidsen T.M."/>
            <person name="Wayne K.J."/>
            <person name="Tettelin H."/>
            <person name="Glass J.I."/>
            <person name="Rusch D."/>
            <person name="Podicherti R."/>
            <person name="Tsui H.-C.T."/>
            <person name="Winkler M.E."/>
        </authorList>
    </citation>
    <scope>NUCLEOTIDE SEQUENCE</scope>
</reference>
<name>A0A382MVF0_9ZZZZ</name>
<sequence>QIVKKKFNGLIIFQFYLLFFCQEDAESARNQLA</sequence>
<dbReference type="EMBL" id="UINC01096113">
    <property type="protein sequence ID" value="SVC52736.1"/>
    <property type="molecule type" value="Genomic_DNA"/>
</dbReference>
<accession>A0A382MVF0</accession>